<protein>
    <submittedName>
        <fullName evidence="1">Uncharacterized protein</fullName>
    </submittedName>
</protein>
<accession>E1ZEL8</accession>
<dbReference type="InParanoid" id="E1ZEL8"/>
<dbReference type="GeneID" id="17354925"/>
<keyword evidence="2" id="KW-1185">Reference proteome</keyword>
<proteinExistence type="predicted"/>
<dbReference type="Proteomes" id="UP000008141">
    <property type="component" value="Unassembled WGS sequence"/>
</dbReference>
<organism evidence="2">
    <name type="scientific">Chlorella variabilis</name>
    <name type="common">Green alga</name>
    <dbReference type="NCBI Taxonomy" id="554065"/>
    <lineage>
        <taxon>Eukaryota</taxon>
        <taxon>Viridiplantae</taxon>
        <taxon>Chlorophyta</taxon>
        <taxon>core chlorophytes</taxon>
        <taxon>Trebouxiophyceae</taxon>
        <taxon>Chlorellales</taxon>
        <taxon>Chlorellaceae</taxon>
        <taxon>Chlorella clade</taxon>
        <taxon>Chlorella</taxon>
    </lineage>
</organism>
<name>E1ZEL8_CHLVA</name>
<dbReference type="EMBL" id="GL433844">
    <property type="protein sequence ID" value="EFN55518.1"/>
    <property type="molecule type" value="Genomic_DNA"/>
</dbReference>
<reference evidence="1 2" key="1">
    <citation type="journal article" date="2010" name="Plant Cell">
        <title>The Chlorella variabilis NC64A genome reveals adaptation to photosymbiosis, coevolution with viruses, and cryptic sex.</title>
        <authorList>
            <person name="Blanc G."/>
            <person name="Duncan G."/>
            <person name="Agarkova I."/>
            <person name="Borodovsky M."/>
            <person name="Gurnon J."/>
            <person name="Kuo A."/>
            <person name="Lindquist E."/>
            <person name="Lucas S."/>
            <person name="Pangilinan J."/>
            <person name="Polle J."/>
            <person name="Salamov A."/>
            <person name="Terry A."/>
            <person name="Yamada T."/>
            <person name="Dunigan D.D."/>
            <person name="Grigoriev I.V."/>
            <person name="Claverie J.M."/>
            <person name="Van Etten J.L."/>
        </authorList>
    </citation>
    <scope>NUCLEOTIDE SEQUENCE [LARGE SCALE GENOMIC DNA]</scope>
    <source>
        <strain evidence="1 2">NC64A</strain>
    </source>
</reference>
<evidence type="ECO:0000313" key="2">
    <source>
        <dbReference type="Proteomes" id="UP000008141"/>
    </source>
</evidence>
<sequence>MLAVLYRAPLTEGERWRLAGLAAFMAAQLAFLTCWRRQYLRWRTPLVAVSRAQGLLVPVLVLDTLRALQPTLQPSPAAGGDGMGSSSSGGVAAALRSVVVLLVPLAWVDACFLGAVGHPLPPLLHVAVQSVSMGLLAWRAPTACRDYVAQHPSNPRVVQAAYWLLQQLTSLLCGGTQQLVALAGGAVSDGQQCVAVVWALQASLALVLPTLVIWQQQLATARQAAGQMGRQEQREREAGESEQHAVGDCHRKSLVAGIELRLLEAAEGISWPLATAASALLAFAARLAWQALPEGAAV</sequence>
<dbReference type="RefSeq" id="XP_005847620.1">
    <property type="nucleotide sequence ID" value="XM_005847558.1"/>
</dbReference>
<dbReference type="KEGG" id="cvr:CHLNCDRAFT_133934"/>
<dbReference type="AlphaFoldDB" id="E1ZEL8"/>
<gene>
    <name evidence="1" type="ORF">CHLNCDRAFT_133934</name>
</gene>
<dbReference type="OrthoDB" id="515840at2759"/>
<evidence type="ECO:0000313" key="1">
    <source>
        <dbReference type="EMBL" id="EFN55518.1"/>
    </source>
</evidence>